<dbReference type="EMBL" id="UINC01011864">
    <property type="protein sequence ID" value="SVA52105.1"/>
    <property type="molecule type" value="Genomic_DNA"/>
</dbReference>
<gene>
    <name evidence="1" type="ORF">METZ01_LOCUS104959</name>
</gene>
<accession>A0A381WHW6</accession>
<protein>
    <submittedName>
        <fullName evidence="1">Uncharacterized protein</fullName>
    </submittedName>
</protein>
<sequence>MPKAKENVAQMQYAYQIWSLKTSTRKDIYQNMVRKFGTRATISFSTLSRWLSQYDDLPEDEVIQDGPYEWKWLAHYGIPWQEGSLTDELYREYQLRTKTYPSGRHMKWLWREWHLEGQGFRPRELPNTDDTTFFWEQILKNVHKRVEEEKIEYIARKLNWGNVHTSGVLDQTQPNTEDSEILS</sequence>
<organism evidence="1">
    <name type="scientific">marine metagenome</name>
    <dbReference type="NCBI Taxonomy" id="408172"/>
    <lineage>
        <taxon>unclassified sequences</taxon>
        <taxon>metagenomes</taxon>
        <taxon>ecological metagenomes</taxon>
    </lineage>
</organism>
<name>A0A381WHW6_9ZZZZ</name>
<dbReference type="AlphaFoldDB" id="A0A381WHW6"/>
<proteinExistence type="predicted"/>
<reference evidence="1" key="1">
    <citation type="submission" date="2018-05" db="EMBL/GenBank/DDBJ databases">
        <authorList>
            <person name="Lanie J.A."/>
            <person name="Ng W.-L."/>
            <person name="Kazmierczak K.M."/>
            <person name="Andrzejewski T.M."/>
            <person name="Davidsen T.M."/>
            <person name="Wayne K.J."/>
            <person name="Tettelin H."/>
            <person name="Glass J.I."/>
            <person name="Rusch D."/>
            <person name="Podicherti R."/>
            <person name="Tsui H.-C.T."/>
            <person name="Winkler M.E."/>
        </authorList>
    </citation>
    <scope>NUCLEOTIDE SEQUENCE</scope>
</reference>
<evidence type="ECO:0000313" key="1">
    <source>
        <dbReference type="EMBL" id="SVA52105.1"/>
    </source>
</evidence>